<protein>
    <submittedName>
        <fullName evidence="1">Uncharacterized protein</fullName>
    </submittedName>
</protein>
<evidence type="ECO:0000313" key="1">
    <source>
        <dbReference type="EMBL" id="CAN0345317.1"/>
    </source>
</evidence>
<reference evidence="1" key="2">
    <citation type="submission" date="2025-03" db="EMBL/GenBank/DDBJ databases">
        <authorList>
            <consortium name="ELIXIR-Norway"/>
            <consortium name="Elixir Norway"/>
        </authorList>
    </citation>
    <scope>NUCLEOTIDE SEQUENCE</scope>
</reference>
<gene>
    <name evidence="1" type="ORF">MRATA1EN22A_LOCUS16133</name>
</gene>
<name>A0AC59ZB28_RANTA</name>
<reference evidence="1" key="1">
    <citation type="submission" date="2023-05" db="EMBL/GenBank/DDBJ databases">
        <authorList>
            <consortium name="ELIXIR-Norway"/>
        </authorList>
    </citation>
    <scope>NUCLEOTIDE SEQUENCE</scope>
</reference>
<sequence>MQKGPEAAACGAGCRGSKKFIMSEGRRAGGGELGTCAHQPPGSPKTLTLARMRESREFPREGPARRDPSGDGTSGSLSGIRCH</sequence>
<proteinExistence type="predicted"/>
<evidence type="ECO:0000313" key="2">
    <source>
        <dbReference type="Proteomes" id="UP001162501"/>
    </source>
</evidence>
<accession>A0AC59ZB28</accession>
<dbReference type="Proteomes" id="UP001162501">
    <property type="component" value="Chromosome 26"/>
</dbReference>
<organism evidence="1 2">
    <name type="scientific">Rangifer tarandus platyrhynchus</name>
    <name type="common">Svalbard reindeer</name>
    <dbReference type="NCBI Taxonomy" id="3082113"/>
    <lineage>
        <taxon>Eukaryota</taxon>
        <taxon>Metazoa</taxon>
        <taxon>Chordata</taxon>
        <taxon>Craniata</taxon>
        <taxon>Vertebrata</taxon>
        <taxon>Euteleostomi</taxon>
        <taxon>Mammalia</taxon>
        <taxon>Eutheria</taxon>
        <taxon>Laurasiatheria</taxon>
        <taxon>Artiodactyla</taxon>
        <taxon>Ruminantia</taxon>
        <taxon>Pecora</taxon>
        <taxon>Cervidae</taxon>
        <taxon>Odocoileinae</taxon>
        <taxon>Rangifer</taxon>
    </lineage>
</organism>
<dbReference type="EMBL" id="OX596110">
    <property type="protein sequence ID" value="CAN0345317.1"/>
    <property type="molecule type" value="Genomic_DNA"/>
</dbReference>